<comment type="caution">
    <text evidence="9">The sequence shown here is derived from an EMBL/GenBank/DDBJ whole genome shotgun (WGS) entry which is preliminary data.</text>
</comment>
<feature type="compositionally biased region" description="Basic and acidic residues" evidence="8">
    <location>
        <begin position="427"/>
        <end position="449"/>
    </location>
</feature>
<feature type="region of interest" description="Disordered" evidence="8">
    <location>
        <begin position="426"/>
        <end position="457"/>
    </location>
</feature>
<dbReference type="InterPro" id="IPR036188">
    <property type="entry name" value="FAD/NAD-bd_sf"/>
</dbReference>
<evidence type="ECO:0000256" key="6">
    <source>
        <dbReference type="ARBA" id="ARBA00022857"/>
    </source>
</evidence>
<organism evidence="9 10">
    <name type="scientific">Tamilnaduibacter salinus</name>
    <dbReference type="NCBI Taxonomy" id="1484056"/>
    <lineage>
        <taxon>Bacteria</taxon>
        <taxon>Pseudomonadati</taxon>
        <taxon>Pseudomonadota</taxon>
        <taxon>Gammaproteobacteria</taxon>
        <taxon>Pseudomonadales</taxon>
        <taxon>Marinobacteraceae</taxon>
        <taxon>Tamilnaduibacter</taxon>
    </lineage>
</organism>
<comment type="pathway">
    <text evidence="2">Siderophore biosynthesis.</text>
</comment>
<dbReference type="InterPro" id="IPR025700">
    <property type="entry name" value="Lys/Orn_oxygenase"/>
</dbReference>
<dbReference type="PANTHER" id="PTHR42802:SF1">
    <property type="entry name" value="L-ORNITHINE N(5)-MONOOXYGENASE"/>
    <property type="match status" value="1"/>
</dbReference>
<evidence type="ECO:0000256" key="2">
    <source>
        <dbReference type="ARBA" id="ARBA00004924"/>
    </source>
</evidence>
<dbReference type="PANTHER" id="PTHR42802">
    <property type="entry name" value="MONOOXYGENASE"/>
    <property type="match status" value="1"/>
</dbReference>
<dbReference type="Pfam" id="PF13434">
    <property type="entry name" value="Lys_Orn_oxgnase"/>
    <property type="match status" value="1"/>
</dbReference>
<dbReference type="Gene3D" id="3.50.50.60">
    <property type="entry name" value="FAD/NAD(P)-binding domain"/>
    <property type="match status" value="1"/>
</dbReference>
<dbReference type="Proteomes" id="UP000218332">
    <property type="component" value="Unassembled WGS sequence"/>
</dbReference>
<comment type="similarity">
    <text evidence="3">Belongs to the lysine N(6)-hydroxylase/L-ornithine N(5)-oxygenase family.</text>
</comment>
<proteinExistence type="inferred from homology"/>
<sequence length="457" mass="51049">MTKTLDLAGLGIGPFNLSIAALLQEAPELKTAFFDQKPRFSWHPGMMLPGVRLQTSYLKDLVTGVAPWSPYSFLNYLVQHGRFYPFMNTGMASVSRAEFADYMGWVASRLDNLYFNRVVERVQFDGDHFLIRFAGEAEPVTARNLCLGTGKTPHIPEACQAAAGDHCFHNMELALRQPDVSGQRVTVVGGGQSGAEVVLSLLQGDWGRPRAITWFSRRSNFEPLDETPFTNEYFTPQYVDTFHGLPEDRRLTLVAQQKLASDGISPVTLEALHQRLYEHHVADGGSPAVSLQPDRTVESMSADRPFRLETVNGLDGTRESSKADRVILCTGFESRLPAYLDDDLRQRLDTDSDGQLRLGPDFEARWDGPIDRRIYAVNAGRHSHGIAEPQMSLMCWRSARIINHLSDQVLFPVTASVNMVDWTAVQKESDRPTETHQTDSHQAARHESEMGATSNTI</sequence>
<keyword evidence="6" id="KW-0521">NADP</keyword>
<dbReference type="SUPFAM" id="SSF51735">
    <property type="entry name" value="NAD(P)-binding Rossmann-fold domains"/>
    <property type="match status" value="1"/>
</dbReference>
<evidence type="ECO:0000313" key="10">
    <source>
        <dbReference type="Proteomes" id="UP000218332"/>
    </source>
</evidence>
<keyword evidence="7" id="KW-0560">Oxidoreductase</keyword>
<dbReference type="AlphaFoldDB" id="A0A2A2I2N6"/>
<protein>
    <submittedName>
        <fullName evidence="9">Lysine 6-monooxygenase</fullName>
    </submittedName>
</protein>
<evidence type="ECO:0000313" key="9">
    <source>
        <dbReference type="EMBL" id="PAV25350.1"/>
    </source>
</evidence>
<evidence type="ECO:0000256" key="8">
    <source>
        <dbReference type="SAM" id="MobiDB-lite"/>
    </source>
</evidence>
<dbReference type="RefSeq" id="WP_095611572.1">
    <property type="nucleotide sequence ID" value="NZ_NMPM01000065.1"/>
</dbReference>
<dbReference type="EMBL" id="NMPM01000065">
    <property type="protein sequence ID" value="PAV25350.1"/>
    <property type="molecule type" value="Genomic_DNA"/>
</dbReference>
<evidence type="ECO:0000256" key="1">
    <source>
        <dbReference type="ARBA" id="ARBA00001974"/>
    </source>
</evidence>
<accession>A0A2A2I2N6</accession>
<keyword evidence="5" id="KW-0274">FAD</keyword>
<dbReference type="InterPro" id="IPR036291">
    <property type="entry name" value="NAD(P)-bd_dom_sf"/>
</dbReference>
<evidence type="ECO:0000256" key="5">
    <source>
        <dbReference type="ARBA" id="ARBA00022827"/>
    </source>
</evidence>
<name>A0A2A2I2N6_9GAMM</name>
<evidence type="ECO:0000256" key="7">
    <source>
        <dbReference type="ARBA" id="ARBA00023002"/>
    </source>
</evidence>
<keyword evidence="4" id="KW-0285">Flavoprotein</keyword>
<comment type="cofactor">
    <cofactor evidence="1">
        <name>FAD</name>
        <dbReference type="ChEBI" id="CHEBI:57692"/>
    </cofactor>
</comment>
<evidence type="ECO:0000256" key="4">
    <source>
        <dbReference type="ARBA" id="ARBA00022630"/>
    </source>
</evidence>
<gene>
    <name evidence="9" type="ORF">CF392_11340</name>
</gene>
<reference evidence="9 10" key="1">
    <citation type="submission" date="2017-07" db="EMBL/GenBank/DDBJ databases">
        <title>Tamlnaduibacter salinus (Mi-7) genome sequencing.</title>
        <authorList>
            <person name="Verma A."/>
            <person name="Krishnamurthi S."/>
        </authorList>
    </citation>
    <scope>NUCLEOTIDE SEQUENCE [LARGE SCALE GENOMIC DNA]</scope>
    <source>
        <strain evidence="9 10">Mi-7</strain>
    </source>
</reference>
<dbReference type="SUPFAM" id="SSF51905">
    <property type="entry name" value="FAD/NAD(P)-binding domain"/>
    <property type="match status" value="1"/>
</dbReference>
<keyword evidence="10" id="KW-1185">Reference proteome</keyword>
<dbReference type="GO" id="GO:0004497">
    <property type="term" value="F:monooxygenase activity"/>
    <property type="evidence" value="ECO:0007669"/>
    <property type="project" value="UniProtKB-KW"/>
</dbReference>
<keyword evidence="9" id="KW-0503">Monooxygenase</keyword>
<evidence type="ECO:0000256" key="3">
    <source>
        <dbReference type="ARBA" id="ARBA00007588"/>
    </source>
</evidence>